<proteinExistence type="predicted"/>
<dbReference type="SUPFAM" id="SSF48557">
    <property type="entry name" value="L-aspartase-like"/>
    <property type="match status" value="1"/>
</dbReference>
<dbReference type="InterPro" id="IPR024083">
    <property type="entry name" value="Fumarase/histidase_N"/>
</dbReference>
<gene>
    <name evidence="2" type="ORF">ABIE37_001087</name>
</gene>
<sequence>MGSSEPRTLVLGMAPVRAVDVALAASNPAFHVKLNQDALSLIGRSRDVLERTAASGQRVYGLNTLLGSGRDTDVEEKSLLTYQVQVVRYHNSGVGSYLDRPAARAVILARLVGFSRGGSGVRPETANFYAGLLNRGVLPAIPREGSVGSSDLAQLAAVAAVAIGEGEAFDADGALVPGAKALADAGIQPLVLAPGEALALVSANAYSVGAGTLALLRLQHLAKLADVALSLSLETIARYDGGGNLSPFSPAIQAAKAVDGQGDSAAAVRHLLSGGWMEDVRPEVSVQDALSFRAAPQTHGAFRSLVTQLGVALEVELNGRGDNPLVDVESGLMVSGGNFQPMQLALAFEGLRVALAHVGISSERRIAKLYPPQRAIRARHLQAASTQVSSAGSGTGTGSESSPASALAQEELPGLLWYSAAGLLAELKFLAAPATLGAPTLSADVEDHSTLAPLALQQLEKSVEVLEKLLTIEALTASYLLLEAGAAQPLGKGTGVVVGRLADVLADRPSAPDLVERARTELRGAVGQVFPESEEGVGSW</sequence>
<evidence type="ECO:0000256" key="1">
    <source>
        <dbReference type="ARBA" id="ARBA00023239"/>
    </source>
</evidence>
<dbReference type="InterPro" id="IPR001106">
    <property type="entry name" value="Aromatic_Lyase"/>
</dbReference>
<dbReference type="Gene3D" id="1.20.200.10">
    <property type="entry name" value="Fumarase/aspartase (Central domain)"/>
    <property type="match status" value="1"/>
</dbReference>
<dbReference type="Gene3D" id="1.10.275.10">
    <property type="entry name" value="Fumarase/aspartase (N-terminal domain)"/>
    <property type="match status" value="1"/>
</dbReference>
<reference evidence="2 3" key="1">
    <citation type="submission" date="2024-06" db="EMBL/GenBank/DDBJ databases">
        <title>Sorghum-associated microbial communities from plants grown in Nebraska, USA.</title>
        <authorList>
            <person name="Schachtman D."/>
        </authorList>
    </citation>
    <scope>NUCLEOTIDE SEQUENCE [LARGE SCALE GENOMIC DNA]</scope>
    <source>
        <strain evidence="2 3">3552</strain>
    </source>
</reference>
<evidence type="ECO:0000313" key="3">
    <source>
        <dbReference type="Proteomes" id="UP001549307"/>
    </source>
</evidence>
<dbReference type="GO" id="GO:0004397">
    <property type="term" value="F:histidine ammonia-lyase activity"/>
    <property type="evidence" value="ECO:0007669"/>
    <property type="project" value="UniProtKB-EC"/>
</dbReference>
<comment type="caution">
    <text evidence="2">The sequence shown here is derived from an EMBL/GenBank/DDBJ whole genome shotgun (WGS) entry which is preliminary data.</text>
</comment>
<protein>
    <submittedName>
        <fullName evidence="2">Histidine ammonia-lyase</fullName>
        <ecNumber evidence="2">4.3.1.3</ecNumber>
    </submittedName>
</protein>
<dbReference type="RefSeq" id="WP_354227440.1">
    <property type="nucleotide sequence ID" value="NZ_JBEPSN010000002.1"/>
</dbReference>
<name>A0ABV2P3H6_9MICC</name>
<dbReference type="Pfam" id="PF00221">
    <property type="entry name" value="Lyase_aromatic"/>
    <property type="match status" value="1"/>
</dbReference>
<keyword evidence="3" id="KW-1185">Reference proteome</keyword>
<dbReference type="CDD" id="cd00332">
    <property type="entry name" value="PAL-HAL"/>
    <property type="match status" value="1"/>
</dbReference>
<dbReference type="GeneID" id="92752042"/>
<dbReference type="InterPro" id="IPR008948">
    <property type="entry name" value="L-Aspartase-like"/>
</dbReference>
<organism evidence="2 3">
    <name type="scientific">Arthrobacter bambusae</name>
    <dbReference type="NCBI Taxonomy" id="1338426"/>
    <lineage>
        <taxon>Bacteria</taxon>
        <taxon>Bacillati</taxon>
        <taxon>Actinomycetota</taxon>
        <taxon>Actinomycetes</taxon>
        <taxon>Micrococcales</taxon>
        <taxon>Micrococcaceae</taxon>
        <taxon>Arthrobacter</taxon>
    </lineage>
</organism>
<dbReference type="PANTHER" id="PTHR10362">
    <property type="entry name" value="HISTIDINE AMMONIA-LYASE"/>
    <property type="match status" value="1"/>
</dbReference>
<accession>A0ABV2P3H6</accession>
<dbReference type="EMBL" id="JBEPSN010000002">
    <property type="protein sequence ID" value="MET4539315.1"/>
    <property type="molecule type" value="Genomic_DNA"/>
</dbReference>
<keyword evidence="1 2" id="KW-0456">Lyase</keyword>
<dbReference type="EC" id="4.3.1.3" evidence="2"/>
<evidence type="ECO:0000313" key="2">
    <source>
        <dbReference type="EMBL" id="MET4539315.1"/>
    </source>
</evidence>
<dbReference type="Proteomes" id="UP001549307">
    <property type="component" value="Unassembled WGS sequence"/>
</dbReference>